<comment type="caution">
    <text evidence="8">The sequence shown here is derived from an EMBL/GenBank/DDBJ whole genome shotgun (WGS) entry which is preliminary data.</text>
</comment>
<feature type="transmembrane region" description="Helical" evidence="6">
    <location>
        <begin position="136"/>
        <end position="157"/>
    </location>
</feature>
<comment type="subcellular location">
    <subcellularLocation>
        <location evidence="1">Membrane</location>
        <topology evidence="1">Multi-pass membrane protein</topology>
    </subcellularLocation>
</comment>
<feature type="transmembrane region" description="Helical" evidence="6">
    <location>
        <begin position="278"/>
        <end position="296"/>
    </location>
</feature>
<keyword evidence="2 6" id="KW-0812">Transmembrane</keyword>
<keyword evidence="3 6" id="KW-1133">Transmembrane helix</keyword>
<feature type="domain" description="EamA" evidence="7">
    <location>
        <begin position="251"/>
        <end position="382"/>
    </location>
</feature>
<feature type="transmembrane region" description="Helical" evidence="6">
    <location>
        <begin position="66"/>
        <end position="84"/>
    </location>
</feature>
<dbReference type="Pfam" id="PF00892">
    <property type="entry name" value="EamA"/>
    <property type="match status" value="2"/>
</dbReference>
<feature type="domain" description="EamA" evidence="7">
    <location>
        <begin position="66"/>
        <end position="204"/>
    </location>
</feature>
<keyword evidence="9" id="KW-1185">Reference proteome</keyword>
<feature type="transmembrane region" description="Helical" evidence="6">
    <location>
        <begin position="340"/>
        <end position="359"/>
    </location>
</feature>
<evidence type="ECO:0000313" key="9">
    <source>
        <dbReference type="Proteomes" id="UP001408356"/>
    </source>
</evidence>
<dbReference type="InterPro" id="IPR037185">
    <property type="entry name" value="EmrE-like"/>
</dbReference>
<evidence type="ECO:0000256" key="1">
    <source>
        <dbReference type="ARBA" id="ARBA00004141"/>
    </source>
</evidence>
<feature type="region of interest" description="Disordered" evidence="5">
    <location>
        <begin position="1"/>
        <end position="51"/>
    </location>
</feature>
<sequence>MAYGTSGSSVSPSQDDNPRTSTAKVGQPAVTGDDGPEDEDTSPEQGVSNEPQTAWQKLKTFYDRNFGLFLVFLAEVFASLMTMTTRLLETGFETKFHALQIIFVRMLATAILGSLYMWINKVPDFPFGDRKVRGLLVLRGFAGFLGLFCSYYSLTYLNISDSTVISFIVPTLTAFICFVALKEPFTPQEALAGVVAFVGVLFIARPTFLFPAPDGQEDANRLQAAAAADSPAGLVPAVPVTPAERSLAVFLGVVGTFGAATAYSTIRVIGKRAHSLVSVNYFAVVATVGSCIVILVHPDLEFKKPQSVAQWVLLSAIGVAGFLLQFLLTEGLKREKGGRATNLIYTQLVFALILERIVWGTTPSGWSLIGAALIIGAAIWVSLQKSHKPADEIKPPVVDEESSLLGNSGDPGSRRA</sequence>
<feature type="transmembrane region" description="Helical" evidence="6">
    <location>
        <begin position="308"/>
        <end position="328"/>
    </location>
</feature>
<evidence type="ECO:0000256" key="5">
    <source>
        <dbReference type="SAM" id="MobiDB-lite"/>
    </source>
</evidence>
<feature type="transmembrane region" description="Helical" evidence="6">
    <location>
        <begin position="190"/>
        <end position="208"/>
    </location>
</feature>
<keyword evidence="4 6" id="KW-0472">Membrane</keyword>
<evidence type="ECO:0000256" key="6">
    <source>
        <dbReference type="SAM" id="Phobius"/>
    </source>
</evidence>
<dbReference type="InterPro" id="IPR000620">
    <property type="entry name" value="EamA_dom"/>
</dbReference>
<feature type="transmembrane region" description="Helical" evidence="6">
    <location>
        <begin position="247"/>
        <end position="266"/>
    </location>
</feature>
<organism evidence="8 9">
    <name type="scientific">Seiridium unicorne</name>
    <dbReference type="NCBI Taxonomy" id="138068"/>
    <lineage>
        <taxon>Eukaryota</taxon>
        <taxon>Fungi</taxon>
        <taxon>Dikarya</taxon>
        <taxon>Ascomycota</taxon>
        <taxon>Pezizomycotina</taxon>
        <taxon>Sordariomycetes</taxon>
        <taxon>Xylariomycetidae</taxon>
        <taxon>Amphisphaeriales</taxon>
        <taxon>Sporocadaceae</taxon>
        <taxon>Seiridium</taxon>
    </lineage>
</organism>
<feature type="transmembrane region" description="Helical" evidence="6">
    <location>
        <begin position="365"/>
        <end position="383"/>
    </location>
</feature>
<dbReference type="Proteomes" id="UP001408356">
    <property type="component" value="Unassembled WGS sequence"/>
</dbReference>
<proteinExistence type="predicted"/>
<dbReference type="EMBL" id="JARVKF010000299">
    <property type="protein sequence ID" value="KAK9419697.1"/>
    <property type="molecule type" value="Genomic_DNA"/>
</dbReference>
<name>A0ABR2UYQ1_9PEZI</name>
<evidence type="ECO:0000259" key="7">
    <source>
        <dbReference type="Pfam" id="PF00892"/>
    </source>
</evidence>
<evidence type="ECO:0000256" key="3">
    <source>
        <dbReference type="ARBA" id="ARBA00022989"/>
    </source>
</evidence>
<reference evidence="8 9" key="1">
    <citation type="journal article" date="2024" name="J. Plant Pathol.">
        <title>Sequence and assembly of the genome of Seiridium unicorne, isolate CBS 538.82, causal agent of cypress canker disease.</title>
        <authorList>
            <person name="Scali E."/>
            <person name="Rocca G.D."/>
            <person name="Danti R."/>
            <person name="Garbelotto M."/>
            <person name="Barberini S."/>
            <person name="Baroncelli R."/>
            <person name="Emiliani G."/>
        </authorList>
    </citation>
    <scope>NUCLEOTIDE SEQUENCE [LARGE SCALE GENOMIC DNA]</scope>
    <source>
        <strain evidence="8 9">BM-138-508</strain>
    </source>
</reference>
<evidence type="ECO:0000256" key="2">
    <source>
        <dbReference type="ARBA" id="ARBA00022692"/>
    </source>
</evidence>
<accession>A0ABR2UYQ1</accession>
<protein>
    <recommendedName>
        <fullName evidence="7">EamA domain-containing protein</fullName>
    </recommendedName>
</protein>
<feature type="compositionally biased region" description="Polar residues" evidence="5">
    <location>
        <begin position="1"/>
        <end position="24"/>
    </location>
</feature>
<evidence type="ECO:0000256" key="4">
    <source>
        <dbReference type="ARBA" id="ARBA00023136"/>
    </source>
</evidence>
<dbReference type="PANTHER" id="PTHR22911:SF6">
    <property type="entry name" value="SOLUTE CARRIER FAMILY 35 MEMBER G1"/>
    <property type="match status" value="1"/>
</dbReference>
<dbReference type="PANTHER" id="PTHR22911">
    <property type="entry name" value="ACYL-MALONYL CONDENSING ENZYME-RELATED"/>
    <property type="match status" value="1"/>
</dbReference>
<feature type="transmembrane region" description="Helical" evidence="6">
    <location>
        <begin position="163"/>
        <end position="181"/>
    </location>
</feature>
<evidence type="ECO:0000313" key="8">
    <source>
        <dbReference type="EMBL" id="KAK9419697.1"/>
    </source>
</evidence>
<feature type="region of interest" description="Disordered" evidence="5">
    <location>
        <begin position="390"/>
        <end position="416"/>
    </location>
</feature>
<dbReference type="SUPFAM" id="SSF103481">
    <property type="entry name" value="Multidrug resistance efflux transporter EmrE"/>
    <property type="match status" value="2"/>
</dbReference>
<gene>
    <name evidence="8" type="ORF">SUNI508_07183</name>
</gene>
<feature type="transmembrane region" description="Helical" evidence="6">
    <location>
        <begin position="96"/>
        <end position="116"/>
    </location>
</feature>